<accession>A0AA88IKX4</accession>
<reference evidence="1" key="1">
    <citation type="submission" date="2023-08" db="EMBL/GenBank/DDBJ databases">
        <title>Pelteobagrus vachellii genome.</title>
        <authorList>
            <person name="Liu H."/>
        </authorList>
    </citation>
    <scope>NUCLEOTIDE SEQUENCE</scope>
    <source>
        <strain evidence="1">PRFRI_2022a</strain>
        <tissue evidence="1">Muscle</tissue>
    </source>
</reference>
<dbReference type="EMBL" id="JAVHJS010000026">
    <property type="protein sequence ID" value="KAK2815004.1"/>
    <property type="molecule type" value="Genomic_DNA"/>
</dbReference>
<gene>
    <name evidence="1" type="ORF">Q7C36_023270</name>
</gene>
<evidence type="ECO:0000313" key="1">
    <source>
        <dbReference type="EMBL" id="KAK2815004.1"/>
    </source>
</evidence>
<name>A0AA88IKX4_TACVA</name>
<dbReference type="Proteomes" id="UP001187315">
    <property type="component" value="Unassembled WGS sequence"/>
</dbReference>
<comment type="caution">
    <text evidence="1">The sequence shown here is derived from an EMBL/GenBank/DDBJ whole genome shotgun (WGS) entry which is preliminary data.</text>
</comment>
<proteinExistence type="predicted"/>
<organism evidence="1 2">
    <name type="scientific">Tachysurus vachellii</name>
    <name type="common">Darkbarbel catfish</name>
    <name type="synonym">Pelteobagrus vachellii</name>
    <dbReference type="NCBI Taxonomy" id="175792"/>
    <lineage>
        <taxon>Eukaryota</taxon>
        <taxon>Metazoa</taxon>
        <taxon>Chordata</taxon>
        <taxon>Craniata</taxon>
        <taxon>Vertebrata</taxon>
        <taxon>Euteleostomi</taxon>
        <taxon>Actinopterygii</taxon>
        <taxon>Neopterygii</taxon>
        <taxon>Teleostei</taxon>
        <taxon>Ostariophysi</taxon>
        <taxon>Siluriformes</taxon>
        <taxon>Bagridae</taxon>
        <taxon>Tachysurus</taxon>
    </lineage>
</organism>
<evidence type="ECO:0000313" key="2">
    <source>
        <dbReference type="Proteomes" id="UP001187315"/>
    </source>
</evidence>
<protein>
    <submittedName>
        <fullName evidence="1">Uncharacterized protein</fullName>
    </submittedName>
</protein>
<keyword evidence="2" id="KW-1185">Reference proteome</keyword>
<dbReference type="AlphaFoldDB" id="A0AA88IKX4"/>
<sequence>MLWLETSKHLRTGWDFDTSTSEISMDVKVGKREDVFAWDKKLKKIGMMAARLNVNSEPTLKSMNPLVEAA</sequence>